<evidence type="ECO:0000256" key="5">
    <source>
        <dbReference type="ARBA" id="ARBA00032427"/>
    </source>
</evidence>
<dbReference type="InterPro" id="IPR002108">
    <property type="entry name" value="ADF-H"/>
</dbReference>
<feature type="domain" description="ADF-H" evidence="7">
    <location>
        <begin position="67"/>
        <end position="200"/>
    </location>
</feature>
<sequence length="203" mass="22989">MKGYIDILAPSAPETSSVSQRGEKEGERAFQSSRQNERRSPQPLIIRYSTLSGHHHPHHPAFVPTMSSGVGVNDQCLTAFQDLKLKKKFKYIIFNLNKDLTEIVVEKTSDNQSYDDFLGDLPETECRWVIYDFEFEKEGGGKRNKIIFLSWSPDDAKIKQKMVFASSRDALKRSLTGVAVEIQGTDFSEVAYESVLDKANRGH</sequence>
<evidence type="ECO:0000256" key="6">
    <source>
        <dbReference type="SAM" id="MobiDB-lite"/>
    </source>
</evidence>
<comment type="similarity">
    <text evidence="2">Belongs to the actin-binding proteins ADF family.</text>
</comment>
<protein>
    <recommendedName>
        <fullName evidence="3">Cofilin</fullName>
    </recommendedName>
    <alternativeName>
        <fullName evidence="5">Actin-depolymerizing factor 1</fullName>
    </alternativeName>
</protein>
<evidence type="ECO:0000256" key="2">
    <source>
        <dbReference type="ARBA" id="ARBA00006844"/>
    </source>
</evidence>
<dbReference type="PANTHER" id="PTHR11913">
    <property type="entry name" value="COFILIN-RELATED"/>
    <property type="match status" value="1"/>
</dbReference>
<dbReference type="GO" id="GO:0015629">
    <property type="term" value="C:actin cytoskeleton"/>
    <property type="evidence" value="ECO:0007669"/>
    <property type="project" value="InterPro"/>
</dbReference>
<feature type="region of interest" description="Disordered" evidence="6">
    <location>
        <begin position="1"/>
        <end position="42"/>
    </location>
</feature>
<reference evidence="8 9" key="1">
    <citation type="submission" date="2020-01" db="EMBL/GenBank/DDBJ databases">
        <authorList>
            <person name="Gupta K D."/>
        </authorList>
    </citation>
    <scope>NUCLEOTIDE SEQUENCE [LARGE SCALE GENOMIC DNA]</scope>
</reference>
<dbReference type="InterPro" id="IPR029006">
    <property type="entry name" value="ADF-H/Gelsolin-like_dom_sf"/>
</dbReference>
<evidence type="ECO:0000259" key="7">
    <source>
        <dbReference type="PROSITE" id="PS51263"/>
    </source>
</evidence>
<evidence type="ECO:0000256" key="4">
    <source>
        <dbReference type="ARBA" id="ARBA00023203"/>
    </source>
</evidence>
<dbReference type="GO" id="GO:0016363">
    <property type="term" value="C:nuclear matrix"/>
    <property type="evidence" value="ECO:0007669"/>
    <property type="project" value="UniProtKB-SubCell"/>
</dbReference>
<gene>
    <name evidence="8" type="ORF">AAE3_LOCUS4283</name>
</gene>
<dbReference type="Gene3D" id="3.40.20.10">
    <property type="entry name" value="Severin"/>
    <property type="match status" value="1"/>
</dbReference>
<proteinExistence type="inferred from homology"/>
<keyword evidence="4" id="KW-0009">Actin-binding</keyword>
<dbReference type="OrthoDB" id="10249245at2759"/>
<dbReference type="SUPFAM" id="SSF55753">
    <property type="entry name" value="Actin depolymerizing proteins"/>
    <property type="match status" value="1"/>
</dbReference>
<dbReference type="PROSITE" id="PS51263">
    <property type="entry name" value="ADF_H"/>
    <property type="match status" value="1"/>
</dbReference>
<dbReference type="AlphaFoldDB" id="A0A8S0VR39"/>
<dbReference type="Pfam" id="PF00241">
    <property type="entry name" value="Cofilin_ADF"/>
    <property type="match status" value="1"/>
</dbReference>
<evidence type="ECO:0000313" key="8">
    <source>
        <dbReference type="EMBL" id="CAA7262135.1"/>
    </source>
</evidence>
<evidence type="ECO:0000256" key="1">
    <source>
        <dbReference type="ARBA" id="ARBA00004109"/>
    </source>
</evidence>
<evidence type="ECO:0000256" key="3">
    <source>
        <dbReference type="ARBA" id="ARBA00015630"/>
    </source>
</evidence>
<name>A0A8S0VR39_CYCAE</name>
<dbReference type="SMART" id="SM00102">
    <property type="entry name" value="ADF"/>
    <property type="match status" value="1"/>
</dbReference>
<dbReference type="GO" id="GO:0003779">
    <property type="term" value="F:actin binding"/>
    <property type="evidence" value="ECO:0007669"/>
    <property type="project" value="UniProtKB-KW"/>
</dbReference>
<keyword evidence="9" id="KW-1185">Reference proteome</keyword>
<dbReference type="Proteomes" id="UP000467700">
    <property type="component" value="Unassembled WGS sequence"/>
</dbReference>
<dbReference type="InterPro" id="IPR017904">
    <property type="entry name" value="ADF/Cofilin"/>
</dbReference>
<dbReference type="CDD" id="cd11286">
    <property type="entry name" value="ADF_cofilin_like"/>
    <property type="match status" value="1"/>
</dbReference>
<dbReference type="EMBL" id="CACVBS010000035">
    <property type="protein sequence ID" value="CAA7262135.1"/>
    <property type="molecule type" value="Genomic_DNA"/>
</dbReference>
<comment type="subcellular location">
    <subcellularLocation>
        <location evidence="1">Nucleus matrix</location>
    </subcellularLocation>
</comment>
<accession>A0A8S0VR39</accession>
<organism evidence="8 9">
    <name type="scientific">Cyclocybe aegerita</name>
    <name type="common">Black poplar mushroom</name>
    <name type="synonym">Agrocybe aegerita</name>
    <dbReference type="NCBI Taxonomy" id="1973307"/>
    <lineage>
        <taxon>Eukaryota</taxon>
        <taxon>Fungi</taxon>
        <taxon>Dikarya</taxon>
        <taxon>Basidiomycota</taxon>
        <taxon>Agaricomycotina</taxon>
        <taxon>Agaricomycetes</taxon>
        <taxon>Agaricomycetidae</taxon>
        <taxon>Agaricales</taxon>
        <taxon>Agaricineae</taxon>
        <taxon>Bolbitiaceae</taxon>
        <taxon>Cyclocybe</taxon>
    </lineage>
</organism>
<comment type="caution">
    <text evidence="8">The sequence shown here is derived from an EMBL/GenBank/DDBJ whole genome shotgun (WGS) entry which is preliminary data.</text>
</comment>
<evidence type="ECO:0000313" key="9">
    <source>
        <dbReference type="Proteomes" id="UP000467700"/>
    </source>
</evidence>
<dbReference type="GO" id="GO:0030042">
    <property type="term" value="P:actin filament depolymerization"/>
    <property type="evidence" value="ECO:0007669"/>
    <property type="project" value="InterPro"/>
</dbReference>